<organism evidence="2 3">
    <name type="scientific">Rhodotorula paludigena</name>
    <dbReference type="NCBI Taxonomy" id="86838"/>
    <lineage>
        <taxon>Eukaryota</taxon>
        <taxon>Fungi</taxon>
        <taxon>Dikarya</taxon>
        <taxon>Basidiomycota</taxon>
        <taxon>Pucciniomycotina</taxon>
        <taxon>Microbotryomycetes</taxon>
        <taxon>Sporidiobolales</taxon>
        <taxon>Sporidiobolaceae</taxon>
        <taxon>Rhodotorula</taxon>
    </lineage>
</organism>
<keyword evidence="3" id="KW-1185">Reference proteome</keyword>
<protein>
    <submittedName>
        <fullName evidence="2">Uncharacterized protein</fullName>
    </submittedName>
</protein>
<dbReference type="EMBL" id="BQKY01000007">
    <property type="protein sequence ID" value="GJN90668.1"/>
    <property type="molecule type" value="Genomic_DNA"/>
</dbReference>
<feature type="compositionally biased region" description="Low complexity" evidence="1">
    <location>
        <begin position="41"/>
        <end position="60"/>
    </location>
</feature>
<feature type="compositionally biased region" description="Basic and acidic residues" evidence="1">
    <location>
        <begin position="191"/>
        <end position="209"/>
    </location>
</feature>
<proteinExistence type="predicted"/>
<evidence type="ECO:0000256" key="1">
    <source>
        <dbReference type="SAM" id="MobiDB-lite"/>
    </source>
</evidence>
<dbReference type="AlphaFoldDB" id="A0AAV5GPS4"/>
<feature type="compositionally biased region" description="Polar residues" evidence="1">
    <location>
        <begin position="22"/>
        <end position="40"/>
    </location>
</feature>
<feature type="compositionally biased region" description="Basic and acidic residues" evidence="1">
    <location>
        <begin position="80"/>
        <end position="91"/>
    </location>
</feature>
<feature type="region of interest" description="Disordered" evidence="1">
    <location>
        <begin position="1"/>
        <end position="91"/>
    </location>
</feature>
<sequence length="209" mass="22579">MQSAAPRALRSSLLRQAPRAHQLSSSPYATASTSFSPYQQSSHPAWAPSPSSSSSTYTPSLRFPTSHVRSFSSSAPAPAREADQNPFEDPKFHEHAPLFERIQQSPEVLAAIENMAKLTAEKTGVDLAAGHKPSLSMMMSLARDPDLRAAAERLMAALRSAGVEVDPKQAFQALQMMGGEGFEQLKNGLDGYHEKARRGDEGDDEGGKK</sequence>
<name>A0AAV5GPS4_9BASI</name>
<accession>A0AAV5GPS4</accession>
<feature type="region of interest" description="Disordered" evidence="1">
    <location>
        <begin position="185"/>
        <end position="209"/>
    </location>
</feature>
<evidence type="ECO:0000313" key="3">
    <source>
        <dbReference type="Proteomes" id="UP001342314"/>
    </source>
</evidence>
<comment type="caution">
    <text evidence="2">The sequence shown here is derived from an EMBL/GenBank/DDBJ whole genome shotgun (WGS) entry which is preliminary data.</text>
</comment>
<dbReference type="Proteomes" id="UP001342314">
    <property type="component" value="Unassembled WGS sequence"/>
</dbReference>
<evidence type="ECO:0000313" key="2">
    <source>
        <dbReference type="EMBL" id="GJN90668.1"/>
    </source>
</evidence>
<reference evidence="2 3" key="1">
    <citation type="submission" date="2021-12" db="EMBL/GenBank/DDBJ databases">
        <title>High titer production of polyol ester of fatty acids by Rhodotorula paludigena BS15 towards product separation-free biomass refinery.</title>
        <authorList>
            <person name="Mano J."/>
            <person name="Ono H."/>
            <person name="Tanaka T."/>
            <person name="Naito K."/>
            <person name="Sushida H."/>
            <person name="Ike M."/>
            <person name="Tokuyasu K."/>
            <person name="Kitaoka M."/>
        </authorList>
    </citation>
    <scope>NUCLEOTIDE SEQUENCE [LARGE SCALE GENOMIC DNA]</scope>
    <source>
        <strain evidence="2 3">BS15</strain>
    </source>
</reference>
<gene>
    <name evidence="2" type="ORF">Rhopal_003680-T1</name>
</gene>